<evidence type="ECO:0000313" key="11">
    <source>
        <dbReference type="Ensembl" id="ENSVURP00010030118.1"/>
    </source>
</evidence>
<dbReference type="PRINTS" id="PR00722">
    <property type="entry name" value="CHYMOTRYPSIN"/>
</dbReference>
<evidence type="ECO:0000256" key="2">
    <source>
        <dbReference type="ARBA" id="ARBA00022525"/>
    </source>
</evidence>
<feature type="signal peptide" evidence="9">
    <location>
        <begin position="1"/>
        <end position="21"/>
    </location>
</feature>
<dbReference type="Proteomes" id="UP000314987">
    <property type="component" value="Unassembled WGS sequence"/>
</dbReference>
<keyword evidence="2" id="KW-0964">Secreted</keyword>
<dbReference type="PANTHER" id="PTHR24250">
    <property type="entry name" value="CHYMOTRYPSIN-RELATED"/>
    <property type="match status" value="1"/>
</dbReference>
<keyword evidence="5" id="KW-0720">Serine protease</keyword>
<keyword evidence="7" id="KW-1015">Disulfide bond</keyword>
<organism evidence="11 12">
    <name type="scientific">Vombatus ursinus</name>
    <name type="common">Common wombat</name>
    <dbReference type="NCBI Taxonomy" id="29139"/>
    <lineage>
        <taxon>Eukaryota</taxon>
        <taxon>Metazoa</taxon>
        <taxon>Chordata</taxon>
        <taxon>Craniata</taxon>
        <taxon>Vertebrata</taxon>
        <taxon>Euteleostomi</taxon>
        <taxon>Mammalia</taxon>
        <taxon>Metatheria</taxon>
        <taxon>Diprotodontia</taxon>
        <taxon>Vombatidae</taxon>
        <taxon>Vombatus</taxon>
    </lineage>
</organism>
<evidence type="ECO:0000259" key="10">
    <source>
        <dbReference type="PROSITE" id="PS50240"/>
    </source>
</evidence>
<evidence type="ECO:0000256" key="5">
    <source>
        <dbReference type="ARBA" id="ARBA00022825"/>
    </source>
</evidence>
<dbReference type="AlphaFoldDB" id="A0A4X2M1E4"/>
<dbReference type="PANTHER" id="PTHR24250:SF65">
    <property type="entry name" value="CHYMOTRYPSINOGEN B"/>
    <property type="match status" value="1"/>
</dbReference>
<dbReference type="Gene3D" id="2.40.10.10">
    <property type="entry name" value="Trypsin-like serine proteases"/>
    <property type="match status" value="2"/>
</dbReference>
<evidence type="ECO:0000256" key="3">
    <source>
        <dbReference type="ARBA" id="ARBA00022670"/>
    </source>
</evidence>
<dbReference type="InterPro" id="IPR001254">
    <property type="entry name" value="Trypsin_dom"/>
</dbReference>
<feature type="domain" description="Peptidase S1" evidence="10">
    <location>
        <begin position="35"/>
        <end position="253"/>
    </location>
</feature>
<dbReference type="GO" id="GO:0005576">
    <property type="term" value="C:extracellular region"/>
    <property type="evidence" value="ECO:0007669"/>
    <property type="project" value="UniProtKB-SubCell"/>
</dbReference>
<protein>
    <recommendedName>
        <fullName evidence="8">chymotrypsin</fullName>
        <ecNumber evidence="8">3.4.21.1</ecNumber>
    </recommendedName>
</protein>
<dbReference type="SUPFAM" id="SSF50494">
    <property type="entry name" value="Trypsin-like serine proteases"/>
    <property type="match status" value="1"/>
</dbReference>
<dbReference type="Ensembl" id="ENSVURT00010034293.1">
    <property type="protein sequence ID" value="ENSVURP00010030118.1"/>
    <property type="gene ID" value="ENSVURG00010023024.1"/>
</dbReference>
<keyword evidence="9" id="KW-0732">Signal</keyword>
<evidence type="ECO:0000313" key="12">
    <source>
        <dbReference type="Proteomes" id="UP000314987"/>
    </source>
</evidence>
<keyword evidence="6" id="KW-0865">Zymogen</keyword>
<dbReference type="GO" id="GO:0006508">
    <property type="term" value="P:proteolysis"/>
    <property type="evidence" value="ECO:0007669"/>
    <property type="project" value="UniProtKB-KW"/>
</dbReference>
<keyword evidence="12" id="KW-1185">Reference proteome</keyword>
<proteinExistence type="predicted"/>
<evidence type="ECO:0000256" key="6">
    <source>
        <dbReference type="ARBA" id="ARBA00023145"/>
    </source>
</evidence>
<evidence type="ECO:0000256" key="9">
    <source>
        <dbReference type="SAM" id="SignalP"/>
    </source>
</evidence>
<reference evidence="12" key="1">
    <citation type="submission" date="2018-12" db="EMBL/GenBank/DDBJ databases">
        <authorList>
            <person name="Yazar S."/>
        </authorList>
    </citation>
    <scope>NUCLEOTIDE SEQUENCE [LARGE SCALE GENOMIC DNA]</scope>
</reference>
<keyword evidence="3" id="KW-0645">Protease</keyword>
<dbReference type="GO" id="GO:0004252">
    <property type="term" value="F:serine-type endopeptidase activity"/>
    <property type="evidence" value="ECO:0007669"/>
    <property type="project" value="UniProtKB-EC"/>
</dbReference>
<comment type="subcellular location">
    <subcellularLocation>
        <location evidence="1">Secreted</location>
        <location evidence="1">Extracellular space</location>
    </subcellularLocation>
</comment>
<evidence type="ECO:0000256" key="1">
    <source>
        <dbReference type="ARBA" id="ARBA00004239"/>
    </source>
</evidence>
<dbReference type="SMART" id="SM00020">
    <property type="entry name" value="Tryp_SPc"/>
    <property type="match status" value="1"/>
</dbReference>
<reference evidence="11" key="3">
    <citation type="submission" date="2025-09" db="UniProtKB">
        <authorList>
            <consortium name="Ensembl"/>
        </authorList>
    </citation>
    <scope>IDENTIFICATION</scope>
</reference>
<keyword evidence="4" id="KW-0378">Hydrolase</keyword>
<dbReference type="CDD" id="cd00190">
    <property type="entry name" value="Tryp_SPc"/>
    <property type="match status" value="1"/>
</dbReference>
<dbReference type="Pfam" id="PF00089">
    <property type="entry name" value="Trypsin"/>
    <property type="match status" value="1"/>
</dbReference>
<dbReference type="InterPro" id="IPR043504">
    <property type="entry name" value="Peptidase_S1_PA_chymotrypsin"/>
</dbReference>
<gene>
    <name evidence="11" type="primary">CTRB1</name>
</gene>
<dbReference type="InterPro" id="IPR001314">
    <property type="entry name" value="Peptidase_S1A"/>
</dbReference>
<feature type="chain" id="PRO_5021255093" description="chymotrypsin" evidence="9">
    <location>
        <begin position="22"/>
        <end position="255"/>
    </location>
</feature>
<dbReference type="GeneTree" id="ENSGT00940000153216"/>
<evidence type="ECO:0000256" key="4">
    <source>
        <dbReference type="ARBA" id="ARBA00022801"/>
    </source>
</evidence>
<name>A0A4X2M1E4_VOMUR</name>
<reference evidence="11" key="2">
    <citation type="submission" date="2025-08" db="UniProtKB">
        <authorList>
            <consortium name="Ensembl"/>
        </authorList>
    </citation>
    <scope>IDENTIFICATION</scope>
</reference>
<sequence>IVSIFKSLLVIPILTSPPGCGIPAIEPVLSGLARIVNGEDAVPGSWPWQVSLQVRDQTGFHFRGGSIINQDWVFTANHCGPIKVVGRGAQGGGISLAPAISPTGLQNPKLNLFTISNDIALMKLATPVQFSDTVSPVCLPSSADDFPAGSTCATTGWGLTKYTTTPSPPPQKLQQSSLPLLSNDECKKYWGNKIKDSMVCPGAGELPSLCPQGDSGGPLLCQKDGGSSVCTTSNPGVYARVTELLPWVQEVLAAN</sequence>
<evidence type="ECO:0000256" key="7">
    <source>
        <dbReference type="ARBA" id="ARBA00023157"/>
    </source>
</evidence>
<evidence type="ECO:0000256" key="8">
    <source>
        <dbReference type="ARBA" id="ARBA00044036"/>
    </source>
</evidence>
<dbReference type="InterPro" id="IPR009003">
    <property type="entry name" value="Peptidase_S1_PA"/>
</dbReference>
<accession>A0A4X2M1E4</accession>
<dbReference type="PROSITE" id="PS50240">
    <property type="entry name" value="TRYPSIN_DOM"/>
    <property type="match status" value="1"/>
</dbReference>
<dbReference type="FunFam" id="2.40.10.10:FF:000181">
    <property type="entry name" value="Chymotrypsinogen A"/>
    <property type="match status" value="1"/>
</dbReference>
<dbReference type="EC" id="3.4.21.1" evidence="8"/>